<organism evidence="1 2">
    <name type="scientific">Hypoxylon rubiginosum</name>
    <dbReference type="NCBI Taxonomy" id="110542"/>
    <lineage>
        <taxon>Eukaryota</taxon>
        <taxon>Fungi</taxon>
        <taxon>Dikarya</taxon>
        <taxon>Ascomycota</taxon>
        <taxon>Pezizomycotina</taxon>
        <taxon>Sordariomycetes</taxon>
        <taxon>Xylariomycetidae</taxon>
        <taxon>Xylariales</taxon>
        <taxon>Hypoxylaceae</taxon>
        <taxon>Hypoxylon</taxon>
    </lineage>
</organism>
<evidence type="ECO:0000313" key="2">
    <source>
        <dbReference type="Proteomes" id="UP001497680"/>
    </source>
</evidence>
<reference evidence="1 2" key="1">
    <citation type="journal article" date="2022" name="New Phytol.">
        <title>Ecological generalism drives hyperdiversity of secondary metabolite gene clusters in xylarialean endophytes.</title>
        <authorList>
            <person name="Franco M.E.E."/>
            <person name="Wisecaver J.H."/>
            <person name="Arnold A.E."/>
            <person name="Ju Y.M."/>
            <person name="Slot J.C."/>
            <person name="Ahrendt S."/>
            <person name="Moore L.P."/>
            <person name="Eastman K.E."/>
            <person name="Scott K."/>
            <person name="Konkel Z."/>
            <person name="Mondo S.J."/>
            <person name="Kuo A."/>
            <person name="Hayes R.D."/>
            <person name="Haridas S."/>
            <person name="Andreopoulos B."/>
            <person name="Riley R."/>
            <person name="LaButti K."/>
            <person name="Pangilinan J."/>
            <person name="Lipzen A."/>
            <person name="Amirebrahimi M."/>
            <person name="Yan J."/>
            <person name="Adam C."/>
            <person name="Keymanesh K."/>
            <person name="Ng V."/>
            <person name="Louie K."/>
            <person name="Northen T."/>
            <person name="Drula E."/>
            <person name="Henrissat B."/>
            <person name="Hsieh H.M."/>
            <person name="Youens-Clark K."/>
            <person name="Lutzoni F."/>
            <person name="Miadlikowska J."/>
            <person name="Eastwood D.C."/>
            <person name="Hamelin R.C."/>
            <person name="Grigoriev I.V."/>
            <person name="U'Ren J.M."/>
        </authorList>
    </citation>
    <scope>NUCLEOTIDE SEQUENCE [LARGE SCALE GENOMIC DNA]</scope>
    <source>
        <strain evidence="1 2">ER1909</strain>
    </source>
</reference>
<accession>A0ACC0D229</accession>
<proteinExistence type="predicted"/>
<name>A0ACC0D229_9PEZI</name>
<dbReference type="Proteomes" id="UP001497680">
    <property type="component" value="Unassembled WGS sequence"/>
</dbReference>
<gene>
    <name evidence="1" type="ORF">F4821DRAFT_237998</name>
</gene>
<comment type="caution">
    <text evidence="1">The sequence shown here is derived from an EMBL/GenBank/DDBJ whole genome shotgun (WGS) entry which is preliminary data.</text>
</comment>
<keyword evidence="2" id="KW-1185">Reference proteome</keyword>
<protein>
    <submittedName>
        <fullName evidence="1">Uncharacterized protein</fullName>
    </submittedName>
</protein>
<sequence length="399" mass="46439">MSFNNGLQPAGFDTLAPELCVQIMKNLSVTDVTSLLLASEHMREVFNSDQHSVVAAILKEQPGFEEMLFLQTAQKCENHRDRMLHPRIVNLCYDSPSGPSTINLMGQGVVVFQYLSDNPLVWRSNIFNLTMDDMMQVWKKVKVIDRYVDLFPRVYWRENPEDRRFLRPAEEARLRRAISRWWLYAHHNHGFFHSWRSFQVPRLWDRDPRLVHLRRLNTDEILELQDLWAFVRDVVSNDLCSSPERICRCEDGYVVDLVPWGAEDGRHDTIVSTYMKLAPDQLMYYLDRYSNWNKNVTVNAITADTRLFTRDTETLSISIVKVLEERALLRDAIQVAFPTCSIVDDTRDHPAFVDAWVNDAWPDGRLPLDSDEIRQLNLPEDNGEHARRGDDGTDASLPF</sequence>
<evidence type="ECO:0000313" key="1">
    <source>
        <dbReference type="EMBL" id="KAI6086556.1"/>
    </source>
</evidence>
<dbReference type="EMBL" id="MU394314">
    <property type="protein sequence ID" value="KAI6086556.1"/>
    <property type="molecule type" value="Genomic_DNA"/>
</dbReference>